<dbReference type="Proteomes" id="UP001558652">
    <property type="component" value="Unassembled WGS sequence"/>
</dbReference>
<reference evidence="1 2" key="1">
    <citation type="submission" date="2024-07" db="EMBL/GenBank/DDBJ databases">
        <title>Chromosome-level genome assembly of the water stick insect Ranatra chinensis (Heteroptera: Nepidae).</title>
        <authorList>
            <person name="Liu X."/>
        </authorList>
    </citation>
    <scope>NUCLEOTIDE SEQUENCE [LARGE SCALE GENOMIC DNA]</scope>
    <source>
        <strain evidence="1">Cailab_2021Rc</strain>
        <tissue evidence="1">Muscle</tissue>
    </source>
</reference>
<dbReference type="AlphaFoldDB" id="A0ABD0YRK5"/>
<name>A0ABD0YRK5_9HEMI</name>
<evidence type="ECO:0000313" key="1">
    <source>
        <dbReference type="EMBL" id="KAL1138396.1"/>
    </source>
</evidence>
<comment type="caution">
    <text evidence="1">The sequence shown here is derived from an EMBL/GenBank/DDBJ whole genome shotgun (WGS) entry which is preliminary data.</text>
</comment>
<dbReference type="EMBL" id="JBFDAA010000003">
    <property type="protein sequence ID" value="KAL1138396.1"/>
    <property type="molecule type" value="Genomic_DNA"/>
</dbReference>
<gene>
    <name evidence="1" type="ORF">AAG570_008460</name>
</gene>
<protein>
    <submittedName>
        <fullName evidence="1">Uncharacterized protein</fullName>
    </submittedName>
</protein>
<keyword evidence="2" id="KW-1185">Reference proteome</keyword>
<sequence length="190" mass="20634">MYFINSDQLFELLFAFIALEQCRRSSRTAISQCRLSPAAGTILDEEWHVKSDAEKKKTSEGFTGAGRQRAMPIKGLRFEGKVDGQEKEDEKPSRTTSAVGVLADRCGLGGDGKIPSEDVGASAFQHPVATTRASRPPTHYSHSSLATDDRLNYARCTGVSAILDSEVGVKSGFETYQGSHREFSTGKIGL</sequence>
<evidence type="ECO:0000313" key="2">
    <source>
        <dbReference type="Proteomes" id="UP001558652"/>
    </source>
</evidence>
<accession>A0ABD0YRK5</accession>
<organism evidence="1 2">
    <name type="scientific">Ranatra chinensis</name>
    <dbReference type="NCBI Taxonomy" id="642074"/>
    <lineage>
        <taxon>Eukaryota</taxon>
        <taxon>Metazoa</taxon>
        <taxon>Ecdysozoa</taxon>
        <taxon>Arthropoda</taxon>
        <taxon>Hexapoda</taxon>
        <taxon>Insecta</taxon>
        <taxon>Pterygota</taxon>
        <taxon>Neoptera</taxon>
        <taxon>Paraneoptera</taxon>
        <taxon>Hemiptera</taxon>
        <taxon>Heteroptera</taxon>
        <taxon>Panheteroptera</taxon>
        <taxon>Nepomorpha</taxon>
        <taxon>Nepidae</taxon>
        <taxon>Ranatrinae</taxon>
        <taxon>Ranatra</taxon>
    </lineage>
</organism>
<proteinExistence type="predicted"/>